<name>C8PJG0_9BACT</name>
<protein>
    <submittedName>
        <fullName evidence="1">Uncharacterized protein</fullName>
    </submittedName>
</protein>
<accession>C8PJG0</accession>
<dbReference type="AlphaFoldDB" id="C8PJG0"/>
<proteinExistence type="predicted"/>
<dbReference type="Proteomes" id="UP000005709">
    <property type="component" value="Unassembled WGS sequence"/>
</dbReference>
<reference evidence="1 2" key="1">
    <citation type="submission" date="2009-07" db="EMBL/GenBank/DDBJ databases">
        <authorList>
            <person name="Madupu R."/>
            <person name="Sebastian Y."/>
            <person name="Durkin A.S."/>
            <person name="Torralba M."/>
            <person name="Methe B."/>
            <person name="Sutton G.G."/>
            <person name="Strausberg R.L."/>
            <person name="Nelson K.E."/>
        </authorList>
    </citation>
    <scope>NUCLEOTIDE SEQUENCE [LARGE SCALE GENOMIC DNA]</scope>
    <source>
        <strain evidence="1 2">RM3268</strain>
    </source>
</reference>
<dbReference type="EMBL" id="ACYG01000027">
    <property type="protein sequence ID" value="EEV17065.1"/>
    <property type="molecule type" value="Genomic_DNA"/>
</dbReference>
<evidence type="ECO:0000313" key="1">
    <source>
        <dbReference type="EMBL" id="EEV17065.1"/>
    </source>
</evidence>
<comment type="caution">
    <text evidence="1">The sequence shown here is derived from an EMBL/GenBank/DDBJ whole genome shotgun (WGS) entry which is preliminary data.</text>
</comment>
<organism evidence="1 2">
    <name type="scientific">Campylobacter gracilis RM3268</name>
    <dbReference type="NCBI Taxonomy" id="553220"/>
    <lineage>
        <taxon>Bacteria</taxon>
        <taxon>Pseudomonadati</taxon>
        <taxon>Campylobacterota</taxon>
        <taxon>Epsilonproteobacteria</taxon>
        <taxon>Campylobacterales</taxon>
        <taxon>Campylobacteraceae</taxon>
        <taxon>Campylobacter</taxon>
    </lineage>
</organism>
<evidence type="ECO:0000313" key="2">
    <source>
        <dbReference type="Proteomes" id="UP000005709"/>
    </source>
</evidence>
<keyword evidence="2" id="KW-1185">Reference proteome</keyword>
<gene>
    <name evidence="1" type="ORF">CAMGR0001_1359</name>
</gene>
<sequence>MKKRLNFKSVLISPAKFSLNLRKILSRITSFTGDAAIYMYHATLISSAFLF</sequence>